<dbReference type="EMBL" id="FQZR01000011">
    <property type="protein sequence ID" value="SHJ71694.1"/>
    <property type="molecule type" value="Genomic_DNA"/>
</dbReference>
<organism evidence="2 3">
    <name type="scientific">Halodesulfovibrio aestuarii</name>
    <dbReference type="NCBI Taxonomy" id="126333"/>
    <lineage>
        <taxon>Bacteria</taxon>
        <taxon>Pseudomonadati</taxon>
        <taxon>Thermodesulfobacteriota</taxon>
        <taxon>Desulfovibrionia</taxon>
        <taxon>Desulfovibrionales</taxon>
        <taxon>Desulfovibrionaceae</taxon>
        <taxon>Halodesulfovibrio</taxon>
    </lineage>
</organism>
<proteinExistence type="predicted"/>
<protein>
    <submittedName>
        <fullName evidence="2">Uncharacterized protein</fullName>
    </submittedName>
</protein>
<dbReference type="AlphaFoldDB" id="A0A8G2CC43"/>
<dbReference type="Proteomes" id="UP000184001">
    <property type="component" value="Unassembled WGS sequence"/>
</dbReference>
<gene>
    <name evidence="2" type="ORF">SAMN05660830_03063</name>
</gene>
<name>A0A8G2CC43_9BACT</name>
<evidence type="ECO:0000256" key="1">
    <source>
        <dbReference type="SAM" id="MobiDB-lite"/>
    </source>
</evidence>
<dbReference type="RefSeq" id="WP_019999235.1">
    <property type="nucleotide sequence ID" value="NZ_CP192220.1"/>
</dbReference>
<evidence type="ECO:0000313" key="3">
    <source>
        <dbReference type="Proteomes" id="UP000184001"/>
    </source>
</evidence>
<sequence>MGGALGDNVKTSRRRQSTLIKSTPTQESTPAPEPTPEPAATKAEELVRHTLRIPASMERRFMKWQMDQVIAGRPKSEVSFNAFVSEAMDNALKAAGYGETL</sequence>
<feature type="region of interest" description="Disordered" evidence="1">
    <location>
        <begin position="1"/>
        <end position="43"/>
    </location>
</feature>
<evidence type="ECO:0000313" key="2">
    <source>
        <dbReference type="EMBL" id="SHJ71694.1"/>
    </source>
</evidence>
<reference evidence="2 3" key="1">
    <citation type="submission" date="2016-11" db="EMBL/GenBank/DDBJ databases">
        <authorList>
            <person name="Varghese N."/>
            <person name="Submissions S."/>
        </authorList>
    </citation>
    <scope>NUCLEOTIDE SEQUENCE [LARGE SCALE GENOMIC DNA]</scope>
    <source>
        <strain evidence="2 3">DSM 17919</strain>
    </source>
</reference>
<comment type="caution">
    <text evidence="2">The sequence shown here is derived from an EMBL/GenBank/DDBJ whole genome shotgun (WGS) entry which is preliminary data.</text>
</comment>
<accession>A0A8G2CC43</accession>